<evidence type="ECO:0000313" key="4">
    <source>
        <dbReference type="EMBL" id="VDL89635.1"/>
    </source>
</evidence>
<evidence type="ECO:0000313" key="5">
    <source>
        <dbReference type="Proteomes" id="UP000275846"/>
    </source>
</evidence>
<dbReference type="PROSITE" id="PS00028">
    <property type="entry name" value="ZINC_FINGER_C2H2_1"/>
    <property type="match status" value="1"/>
</dbReference>
<dbReference type="GO" id="GO:0008270">
    <property type="term" value="F:zinc ion binding"/>
    <property type="evidence" value="ECO:0007669"/>
    <property type="project" value="UniProtKB-KW"/>
</dbReference>
<accession>A0A183SGA2</accession>
<dbReference type="PANTHER" id="PTHR23227">
    <property type="entry name" value="BUCENTAUR RELATED"/>
    <property type="match status" value="1"/>
</dbReference>
<reference evidence="4 5" key="2">
    <citation type="submission" date="2018-11" db="EMBL/GenBank/DDBJ databases">
        <authorList>
            <consortium name="Pathogen Informatics"/>
        </authorList>
    </citation>
    <scope>NUCLEOTIDE SEQUENCE [LARGE SCALE GENOMIC DNA]</scope>
    <source>
        <strain evidence="4 5">NST_G2</strain>
    </source>
</reference>
<dbReference type="GO" id="GO:0003824">
    <property type="term" value="F:catalytic activity"/>
    <property type="evidence" value="ECO:0007669"/>
    <property type="project" value="InterPro"/>
</dbReference>
<keyword evidence="1" id="KW-0479">Metal-binding</keyword>
<feature type="region of interest" description="Disordered" evidence="2">
    <location>
        <begin position="21"/>
        <end position="50"/>
    </location>
</feature>
<name>A0A183SGA2_SCHSO</name>
<dbReference type="InterPro" id="IPR036691">
    <property type="entry name" value="Endo/exonu/phosph_ase_sf"/>
</dbReference>
<dbReference type="EMBL" id="UYSU01032477">
    <property type="protein sequence ID" value="VDL89635.1"/>
    <property type="molecule type" value="Genomic_DNA"/>
</dbReference>
<sequence length="362" mass="40117">MLLWPPLTGTQLSPVAPRIWVLPSSHTPGNRHDRRAKPGCSGESTDTRGNRLEQRTASVALELARYKVDIAALSGTRLSEPGQLEEVGASYTFWSGHPRAERRDAGVAFAIPNDIVGRLPCLSQGSNDHLMRLHLPRWEDKFATIISTFAPLITSSDAAKDKFYEDLHALLVIVQKTKNWIVLGDFNARVGTDHAAWKGVLHPHGLGSCNDNGLLLLRTCAEHRILLTYNFFHLPTRLRRPRRCTLDRGAGSCWTMFSSGGEIDRTCCSTTPTIIETTPLYSSPVNPTTATSTAFTTTTTTISDGDSLLSCTHCDRTFTSRIGLVCHLRIHRTETGKLVPGAPRLHYHHHHHQRWGLSPKLS</sequence>
<organism evidence="6">
    <name type="scientific">Schistocephalus solidus</name>
    <name type="common">Tapeworm</name>
    <dbReference type="NCBI Taxonomy" id="70667"/>
    <lineage>
        <taxon>Eukaryota</taxon>
        <taxon>Metazoa</taxon>
        <taxon>Spiralia</taxon>
        <taxon>Lophotrochozoa</taxon>
        <taxon>Platyhelminthes</taxon>
        <taxon>Cestoda</taxon>
        <taxon>Eucestoda</taxon>
        <taxon>Diphyllobothriidea</taxon>
        <taxon>Diphyllobothriidae</taxon>
        <taxon>Schistocephalus</taxon>
    </lineage>
</organism>
<dbReference type="InterPro" id="IPR013087">
    <property type="entry name" value="Znf_C2H2_type"/>
</dbReference>
<feature type="domain" description="C2H2-type" evidence="3">
    <location>
        <begin position="309"/>
        <end position="336"/>
    </location>
</feature>
<dbReference type="InterPro" id="IPR027124">
    <property type="entry name" value="Swc5/CFDP1/2"/>
</dbReference>
<gene>
    <name evidence="4" type="ORF">SSLN_LOCUS3250</name>
</gene>
<dbReference type="STRING" id="70667.A0A183SGA2"/>
<dbReference type="SUPFAM" id="SSF57667">
    <property type="entry name" value="beta-beta-alpha zinc fingers"/>
    <property type="match status" value="1"/>
</dbReference>
<dbReference type="AlphaFoldDB" id="A0A183SGA2"/>
<dbReference type="PANTHER" id="PTHR23227:SF84">
    <property type="entry name" value="ENDONUCLEASE_EXONUCLEASE_PHOSPHATASE DOMAIN-CONTAINING PROTEIN"/>
    <property type="match status" value="1"/>
</dbReference>
<dbReference type="Gene3D" id="3.30.160.60">
    <property type="entry name" value="Classic Zinc Finger"/>
    <property type="match status" value="1"/>
</dbReference>
<dbReference type="Pfam" id="PF03372">
    <property type="entry name" value="Exo_endo_phos"/>
    <property type="match status" value="1"/>
</dbReference>
<protein>
    <submittedName>
        <fullName evidence="6">C2H2-type domain-containing protein</fullName>
    </submittedName>
</protein>
<proteinExistence type="predicted"/>
<evidence type="ECO:0000313" key="6">
    <source>
        <dbReference type="WBParaSite" id="SSLN_0000335001-mRNA-1"/>
    </source>
</evidence>
<keyword evidence="1" id="KW-0863">Zinc-finger</keyword>
<dbReference type="InterPro" id="IPR005135">
    <property type="entry name" value="Endo/exonuclease/phosphatase"/>
</dbReference>
<evidence type="ECO:0000259" key="3">
    <source>
        <dbReference type="PROSITE" id="PS50157"/>
    </source>
</evidence>
<dbReference type="OrthoDB" id="10030815at2759"/>
<dbReference type="SUPFAM" id="SSF56219">
    <property type="entry name" value="DNase I-like"/>
    <property type="match status" value="1"/>
</dbReference>
<dbReference type="WBParaSite" id="SSLN_0000335001-mRNA-1">
    <property type="protein sequence ID" value="SSLN_0000335001-mRNA-1"/>
    <property type="gene ID" value="SSLN_0000335001"/>
</dbReference>
<evidence type="ECO:0000256" key="2">
    <source>
        <dbReference type="SAM" id="MobiDB-lite"/>
    </source>
</evidence>
<keyword evidence="1" id="KW-0862">Zinc</keyword>
<reference evidence="6" key="1">
    <citation type="submission" date="2016-06" db="UniProtKB">
        <authorList>
            <consortium name="WormBaseParasite"/>
        </authorList>
    </citation>
    <scope>IDENTIFICATION</scope>
</reference>
<dbReference type="InterPro" id="IPR036236">
    <property type="entry name" value="Znf_C2H2_sf"/>
</dbReference>
<evidence type="ECO:0000256" key="1">
    <source>
        <dbReference type="PROSITE-ProRule" id="PRU00042"/>
    </source>
</evidence>
<keyword evidence="5" id="KW-1185">Reference proteome</keyword>
<dbReference type="PROSITE" id="PS50157">
    <property type="entry name" value="ZINC_FINGER_C2H2_2"/>
    <property type="match status" value="1"/>
</dbReference>
<dbReference type="Proteomes" id="UP000275846">
    <property type="component" value="Unassembled WGS sequence"/>
</dbReference>
<dbReference type="Gene3D" id="3.60.10.10">
    <property type="entry name" value="Endonuclease/exonuclease/phosphatase"/>
    <property type="match status" value="1"/>
</dbReference>